<dbReference type="InterPro" id="IPR050951">
    <property type="entry name" value="Retrovirus_Pol_polyprotein"/>
</dbReference>
<sequence length="685" mass="77945">MSTCLTFDAVGEPATLAQRWTTWKEEFELFVTASGISDSTQKRALLLHLAGPKVRDIFNNSIPEGARGEAKDYNKAMDCLSDHFKMRKNVPMARQAFIAVKPNVGETINNFITRLQKLAEHCDYGEERDNQVRDHAISYIKDKNLKSKLYREETLTLNKLMEIVGEYHDQEALILLSDRVNNIQISSKNKGRCWRCDKAGHYARECRSSRDHKCGKCGKVGHFEVCCHSRSKQPETRQGTNNQSTHVGGNRGRNKKRSDVRQVTDGELPAAVPEKQAYDGDYYHVFSVEDIDEENFLELKIEDKFVKIVIDSGASCNLISHEMLDFITGGKVNLSPCDKKIYAYAAVNPLELDGKCKLNVYVPQTNQQILTEFYVTSGRAVTLLGRKASQTLGLLKIGVSLHISTERKAVFKTKVPQSFSRTRCRPKVVQKIEELVELDVIEKVEGPTSWVNPLVVVEKPNGDVRICLDMRHANKAIKREKHPVPTAEEILQEISEAKVFTKLDLNMVFHQIELHPDLRDITTFAAPNGLYRYKRLIFGVNMATEKFQNIIWQVIKDCPDAYNIHDDLRVVGATDKEHDENLERVMRKLEENGLMLNYEKCEVGINEMVYMGDVLSGDGLQLSEKRVKAIVDAPEPKNQSEPWLIAVLCKVYPEFCNRVESFMGSHEERCQVEVGRERKSSCSRN</sequence>
<dbReference type="PANTHER" id="PTHR37984:SF11">
    <property type="entry name" value="INTEGRASE CATALYTIC DOMAIN-CONTAINING PROTEIN"/>
    <property type="match status" value="1"/>
</dbReference>
<evidence type="ECO:0000313" key="3">
    <source>
        <dbReference type="Proteomes" id="UP001152795"/>
    </source>
</evidence>
<dbReference type="InterPro" id="IPR001878">
    <property type="entry name" value="Znf_CCHC"/>
</dbReference>
<dbReference type="PROSITE" id="PS50878">
    <property type="entry name" value="RT_POL"/>
    <property type="match status" value="1"/>
</dbReference>
<feature type="region of interest" description="Disordered" evidence="1">
    <location>
        <begin position="231"/>
        <end position="263"/>
    </location>
</feature>
<protein>
    <submittedName>
        <fullName evidence="2">Transposon Tf2-9 poly</fullName>
    </submittedName>
</protein>
<feature type="compositionally biased region" description="Polar residues" evidence="1">
    <location>
        <begin position="236"/>
        <end position="247"/>
    </location>
</feature>
<organism evidence="2 3">
    <name type="scientific">Paramuricea clavata</name>
    <name type="common">Red gorgonian</name>
    <name type="synonym">Violescent sea-whip</name>
    <dbReference type="NCBI Taxonomy" id="317549"/>
    <lineage>
        <taxon>Eukaryota</taxon>
        <taxon>Metazoa</taxon>
        <taxon>Cnidaria</taxon>
        <taxon>Anthozoa</taxon>
        <taxon>Octocorallia</taxon>
        <taxon>Malacalcyonacea</taxon>
        <taxon>Plexauridae</taxon>
        <taxon>Paramuricea</taxon>
    </lineage>
</organism>
<dbReference type="Gene3D" id="3.10.10.10">
    <property type="entry name" value="HIV Type 1 Reverse Transcriptase, subunit A, domain 1"/>
    <property type="match status" value="1"/>
</dbReference>
<name>A0A6S7HNW3_PARCT</name>
<dbReference type="EMBL" id="CACRXK020005569">
    <property type="protein sequence ID" value="CAB4006666.1"/>
    <property type="molecule type" value="Genomic_DNA"/>
</dbReference>
<accession>A0A6S7HNW3</accession>
<proteinExistence type="predicted"/>
<dbReference type="InterPro" id="IPR000477">
    <property type="entry name" value="RT_dom"/>
</dbReference>
<reference evidence="2" key="1">
    <citation type="submission" date="2020-04" db="EMBL/GenBank/DDBJ databases">
        <authorList>
            <person name="Alioto T."/>
            <person name="Alioto T."/>
            <person name="Gomez Garrido J."/>
        </authorList>
    </citation>
    <scope>NUCLEOTIDE SEQUENCE</scope>
    <source>
        <strain evidence="2">A484AB</strain>
    </source>
</reference>
<dbReference type="SMART" id="SM00343">
    <property type="entry name" value="ZnF_C2HC"/>
    <property type="match status" value="2"/>
</dbReference>
<dbReference type="PANTHER" id="PTHR37984">
    <property type="entry name" value="PROTEIN CBG26694"/>
    <property type="match status" value="1"/>
</dbReference>
<dbReference type="GO" id="GO:0003676">
    <property type="term" value="F:nucleic acid binding"/>
    <property type="evidence" value="ECO:0007669"/>
    <property type="project" value="InterPro"/>
</dbReference>
<dbReference type="CDD" id="cd01647">
    <property type="entry name" value="RT_LTR"/>
    <property type="match status" value="1"/>
</dbReference>
<comment type="caution">
    <text evidence="2">The sequence shown here is derived from an EMBL/GenBank/DDBJ whole genome shotgun (WGS) entry which is preliminary data.</text>
</comment>
<dbReference type="GO" id="GO:0008270">
    <property type="term" value="F:zinc ion binding"/>
    <property type="evidence" value="ECO:0007669"/>
    <property type="project" value="InterPro"/>
</dbReference>
<gene>
    <name evidence="2" type="ORF">PACLA_8A079920</name>
</gene>
<dbReference type="OrthoDB" id="5985374at2759"/>
<dbReference type="PROSITE" id="PS50158">
    <property type="entry name" value="ZF_CCHC"/>
    <property type="match status" value="1"/>
</dbReference>
<dbReference type="InterPro" id="IPR036875">
    <property type="entry name" value="Znf_CCHC_sf"/>
</dbReference>
<dbReference type="Gene3D" id="4.10.60.10">
    <property type="entry name" value="Zinc finger, CCHC-type"/>
    <property type="match status" value="1"/>
</dbReference>
<dbReference type="AlphaFoldDB" id="A0A6S7HNW3"/>
<evidence type="ECO:0000256" key="1">
    <source>
        <dbReference type="SAM" id="MobiDB-lite"/>
    </source>
</evidence>
<dbReference type="InterPro" id="IPR043128">
    <property type="entry name" value="Rev_trsase/Diguanyl_cyclase"/>
</dbReference>
<evidence type="ECO:0000313" key="2">
    <source>
        <dbReference type="EMBL" id="CAB4006666.1"/>
    </source>
</evidence>
<dbReference type="InterPro" id="IPR043502">
    <property type="entry name" value="DNA/RNA_pol_sf"/>
</dbReference>
<dbReference type="Pfam" id="PF00078">
    <property type="entry name" value="RVT_1"/>
    <property type="match status" value="1"/>
</dbReference>
<dbReference type="Proteomes" id="UP001152795">
    <property type="component" value="Unassembled WGS sequence"/>
</dbReference>
<keyword evidence="3" id="KW-1185">Reference proteome</keyword>
<dbReference type="SUPFAM" id="SSF57756">
    <property type="entry name" value="Retrovirus zinc finger-like domains"/>
    <property type="match status" value="1"/>
</dbReference>
<dbReference type="Gene3D" id="3.30.70.270">
    <property type="match status" value="1"/>
</dbReference>
<dbReference type="SUPFAM" id="SSF56672">
    <property type="entry name" value="DNA/RNA polymerases"/>
    <property type="match status" value="1"/>
</dbReference>